<protein>
    <recommendedName>
        <fullName evidence="4">Omega-hydroxypalmitate O-feruloyl transferase</fullName>
    </recommendedName>
</protein>
<dbReference type="PANTHER" id="PTHR31642">
    <property type="entry name" value="TRICHOTHECENE 3-O-ACETYLTRANSFERASE"/>
    <property type="match status" value="1"/>
</dbReference>
<comment type="similarity">
    <text evidence="1">Belongs to the plant acyltransferase family.</text>
</comment>
<gene>
    <name evidence="2" type="ORF">GIB67_019392</name>
</gene>
<evidence type="ECO:0008006" key="4">
    <source>
        <dbReference type="Google" id="ProtNLM"/>
    </source>
</evidence>
<dbReference type="InterPro" id="IPR050317">
    <property type="entry name" value="Plant_Fungal_Acyltransferase"/>
</dbReference>
<sequence>MGTIYYIFSPLSQDPNKGTTKKNVPHAFPSTLVPLKSQTFNNISFSRKLKFPVSLPNVGSLCRTRLCRSYAVIQPLAVPPTTTNLRVTIQRSSMVTPFEETKRRSMFLSNIDQSLNFVISFLHFFSNSPKFTPEMIVDKLEMAWRKILVSYDYSAGRLRVNPEQGRLEIDCNSAGSGFVIASSELSLDELGDLVNPNPEFQDLAVQTVECCHPQDQPLYILQVTFFKCGGFTIGFSFNHLIYDGVAGKIFLENLASLITNDRLVLPPYNNRKLLVARSPPRVMYPHPELLKLDLPLNGGETDITPFQLPSSSDSECKTFRLSTQDILSLKKKAKIGGDSTYNTSFNVVAAHIWRCKALATNTGNDPEKLSTILYAVNIRSKIRPRLPPTYAGNAILNAYWTATCRELEETPFSRIVRMISQGSERMTDEYIKSVIDWGELNKGFPNGDVFVSSWWKLGVGDVMYPWGKPIWSCPVVRNHSYNIILLLPDIKGASNTERVNVVVALPHKQMVKFEGLFLKF</sequence>
<dbReference type="AlphaFoldDB" id="A0A7J7M1V9"/>
<accession>A0A7J7M1V9</accession>
<organism evidence="2 3">
    <name type="scientific">Kingdonia uniflora</name>
    <dbReference type="NCBI Taxonomy" id="39325"/>
    <lineage>
        <taxon>Eukaryota</taxon>
        <taxon>Viridiplantae</taxon>
        <taxon>Streptophyta</taxon>
        <taxon>Embryophyta</taxon>
        <taxon>Tracheophyta</taxon>
        <taxon>Spermatophyta</taxon>
        <taxon>Magnoliopsida</taxon>
        <taxon>Ranunculales</taxon>
        <taxon>Circaeasteraceae</taxon>
        <taxon>Kingdonia</taxon>
    </lineage>
</organism>
<dbReference type="GO" id="GO:0016747">
    <property type="term" value="F:acyltransferase activity, transferring groups other than amino-acyl groups"/>
    <property type="evidence" value="ECO:0007669"/>
    <property type="project" value="TreeGrafter"/>
</dbReference>
<keyword evidence="3" id="KW-1185">Reference proteome</keyword>
<proteinExistence type="inferred from homology"/>
<evidence type="ECO:0000313" key="2">
    <source>
        <dbReference type="EMBL" id="KAF6148784.1"/>
    </source>
</evidence>
<dbReference type="EMBL" id="JACGCM010001830">
    <property type="protein sequence ID" value="KAF6148784.1"/>
    <property type="molecule type" value="Genomic_DNA"/>
</dbReference>
<reference evidence="2 3" key="1">
    <citation type="journal article" date="2020" name="IScience">
        <title>Genome Sequencing of the Endangered Kingdonia uniflora (Circaeasteraceae, Ranunculales) Reveals Potential Mechanisms of Evolutionary Specialization.</title>
        <authorList>
            <person name="Sun Y."/>
            <person name="Deng T."/>
            <person name="Zhang A."/>
            <person name="Moore M.J."/>
            <person name="Landis J.B."/>
            <person name="Lin N."/>
            <person name="Zhang H."/>
            <person name="Zhang X."/>
            <person name="Huang J."/>
            <person name="Zhang X."/>
            <person name="Sun H."/>
            <person name="Wang H."/>
        </authorList>
    </citation>
    <scope>NUCLEOTIDE SEQUENCE [LARGE SCALE GENOMIC DNA]</scope>
    <source>
        <strain evidence="2">TB1705</strain>
        <tissue evidence="2">Leaf</tissue>
    </source>
</reference>
<name>A0A7J7M1V9_9MAGN</name>
<dbReference type="OrthoDB" id="671439at2759"/>
<dbReference type="Proteomes" id="UP000541444">
    <property type="component" value="Unassembled WGS sequence"/>
</dbReference>
<dbReference type="Pfam" id="PF02458">
    <property type="entry name" value="Transferase"/>
    <property type="match status" value="1"/>
</dbReference>
<dbReference type="PANTHER" id="PTHR31642:SF189">
    <property type="entry name" value="ACYLTRANSFERASE GLAUCE"/>
    <property type="match status" value="1"/>
</dbReference>
<dbReference type="InterPro" id="IPR023213">
    <property type="entry name" value="CAT-like_dom_sf"/>
</dbReference>
<evidence type="ECO:0000256" key="1">
    <source>
        <dbReference type="ARBA" id="ARBA00009861"/>
    </source>
</evidence>
<evidence type="ECO:0000313" key="3">
    <source>
        <dbReference type="Proteomes" id="UP000541444"/>
    </source>
</evidence>
<comment type="caution">
    <text evidence="2">The sequence shown here is derived from an EMBL/GenBank/DDBJ whole genome shotgun (WGS) entry which is preliminary data.</text>
</comment>
<dbReference type="Gene3D" id="3.30.559.10">
    <property type="entry name" value="Chloramphenicol acetyltransferase-like domain"/>
    <property type="match status" value="2"/>
</dbReference>